<evidence type="ECO:0000256" key="3">
    <source>
        <dbReference type="ARBA" id="ARBA00022692"/>
    </source>
</evidence>
<evidence type="ECO:0000256" key="6">
    <source>
        <dbReference type="ARBA" id="ARBA00023303"/>
    </source>
</evidence>
<dbReference type="EMBL" id="CP051680">
    <property type="protein sequence ID" value="QJD83523.1"/>
    <property type="molecule type" value="Genomic_DNA"/>
</dbReference>
<dbReference type="GO" id="GO:0046872">
    <property type="term" value="F:metal ion binding"/>
    <property type="evidence" value="ECO:0007669"/>
    <property type="project" value="UniProtKB-KW"/>
</dbReference>
<comment type="function">
    <text evidence="9 10">Fluoride-specific ion channel. Important for reducing fluoride concentration in the cell, thus reducing its toxicity.</text>
</comment>
<keyword evidence="10" id="KW-0915">Sodium</keyword>
<dbReference type="InterPro" id="IPR003691">
    <property type="entry name" value="FluC"/>
</dbReference>
<comment type="catalytic activity">
    <reaction evidence="8">
        <text>fluoride(in) = fluoride(out)</text>
        <dbReference type="Rhea" id="RHEA:76159"/>
        <dbReference type="ChEBI" id="CHEBI:17051"/>
    </reaction>
    <physiologicalReaction direction="left-to-right" evidence="8">
        <dbReference type="Rhea" id="RHEA:76160"/>
    </physiologicalReaction>
</comment>
<feature type="binding site" evidence="10">
    <location>
        <position position="79"/>
    </location>
    <ligand>
        <name>Na(+)</name>
        <dbReference type="ChEBI" id="CHEBI:29101"/>
        <note>structural</note>
    </ligand>
</feature>
<comment type="activity regulation">
    <text evidence="10">Na(+) is not transported, but it plays an essential structural role and its presence is essential for fluoride channel function.</text>
</comment>
<evidence type="ECO:0000256" key="4">
    <source>
        <dbReference type="ARBA" id="ARBA00022989"/>
    </source>
</evidence>
<keyword evidence="10" id="KW-0479">Metal-binding</keyword>
<name>A0A7Z2VHW5_9BACL</name>
<dbReference type="HAMAP" id="MF_00454">
    <property type="entry name" value="FluC"/>
    <property type="match status" value="1"/>
</dbReference>
<feature type="transmembrane region" description="Helical" evidence="10">
    <location>
        <begin position="96"/>
        <end position="115"/>
    </location>
</feature>
<dbReference type="Pfam" id="PF02537">
    <property type="entry name" value="CRCB"/>
    <property type="match status" value="1"/>
</dbReference>
<dbReference type="PANTHER" id="PTHR28259">
    <property type="entry name" value="FLUORIDE EXPORT PROTEIN 1-RELATED"/>
    <property type="match status" value="1"/>
</dbReference>
<dbReference type="GO" id="GO:0062054">
    <property type="term" value="F:fluoride channel activity"/>
    <property type="evidence" value="ECO:0007669"/>
    <property type="project" value="UniProtKB-UniRule"/>
</dbReference>
<evidence type="ECO:0000313" key="11">
    <source>
        <dbReference type="EMBL" id="QJD83523.1"/>
    </source>
</evidence>
<keyword evidence="10" id="KW-0406">Ion transport</keyword>
<evidence type="ECO:0000256" key="2">
    <source>
        <dbReference type="ARBA" id="ARBA00022475"/>
    </source>
</evidence>
<dbReference type="AlphaFoldDB" id="A0A7Z2VHW5"/>
<proteinExistence type="inferred from homology"/>
<organism evidence="11 12">
    <name type="scientific">Cohnella herbarum</name>
    <dbReference type="NCBI Taxonomy" id="2728023"/>
    <lineage>
        <taxon>Bacteria</taxon>
        <taxon>Bacillati</taxon>
        <taxon>Bacillota</taxon>
        <taxon>Bacilli</taxon>
        <taxon>Bacillales</taxon>
        <taxon>Paenibacillaceae</taxon>
        <taxon>Cohnella</taxon>
    </lineage>
</organism>
<keyword evidence="2 10" id="KW-1003">Cell membrane</keyword>
<dbReference type="Proteomes" id="UP000502248">
    <property type="component" value="Chromosome"/>
</dbReference>
<keyword evidence="10" id="KW-0813">Transport</keyword>
<reference evidence="11 12" key="1">
    <citation type="submission" date="2020-04" db="EMBL/GenBank/DDBJ databases">
        <title>Genome sequencing of novel species.</title>
        <authorList>
            <person name="Heo J."/>
            <person name="Kim S.-J."/>
            <person name="Kim J.-S."/>
            <person name="Hong S.-B."/>
            <person name="Kwon S.-W."/>
        </authorList>
    </citation>
    <scope>NUCLEOTIDE SEQUENCE [LARGE SCALE GENOMIC DNA]</scope>
    <source>
        <strain evidence="11 12">MFER-1</strain>
    </source>
</reference>
<evidence type="ECO:0000313" key="12">
    <source>
        <dbReference type="Proteomes" id="UP000502248"/>
    </source>
</evidence>
<evidence type="ECO:0000256" key="5">
    <source>
        <dbReference type="ARBA" id="ARBA00023136"/>
    </source>
</evidence>
<keyword evidence="5 10" id="KW-0472">Membrane</keyword>
<keyword evidence="3 10" id="KW-0812">Transmembrane</keyword>
<keyword evidence="12" id="KW-1185">Reference proteome</keyword>
<feature type="transmembrane region" description="Helical" evidence="10">
    <location>
        <begin position="64"/>
        <end position="84"/>
    </location>
</feature>
<evidence type="ECO:0000256" key="8">
    <source>
        <dbReference type="ARBA" id="ARBA00035585"/>
    </source>
</evidence>
<dbReference type="GO" id="GO:0005886">
    <property type="term" value="C:plasma membrane"/>
    <property type="evidence" value="ECO:0007669"/>
    <property type="project" value="UniProtKB-SubCell"/>
</dbReference>
<sequence>MKIAIGVAVAGFLGAIARYEIGFLFPRYTDPAAFPWATLMINLVGSLLLGLLTGWLLNRSSAPVWISDVIGTGFLGSFTTFSAFSGQLWHLFQSEAYGSAIVYLLVSGAGGWLLASKGIGWGRGRGA</sequence>
<keyword evidence="4 10" id="KW-1133">Transmembrane helix</keyword>
<comment type="similarity">
    <text evidence="7 10">Belongs to the fluoride channel Fluc/FEX (TC 1.A.43) family.</text>
</comment>
<keyword evidence="6 10" id="KW-0407">Ion channel</keyword>
<evidence type="ECO:0000256" key="9">
    <source>
        <dbReference type="ARBA" id="ARBA00049940"/>
    </source>
</evidence>
<dbReference type="PANTHER" id="PTHR28259:SF1">
    <property type="entry name" value="FLUORIDE EXPORT PROTEIN 1-RELATED"/>
    <property type="match status" value="1"/>
</dbReference>
<accession>A0A7Z2VHW5</accession>
<feature type="transmembrane region" description="Helical" evidence="10">
    <location>
        <begin position="33"/>
        <end position="57"/>
    </location>
</feature>
<evidence type="ECO:0000256" key="10">
    <source>
        <dbReference type="HAMAP-Rule" id="MF_00454"/>
    </source>
</evidence>
<feature type="binding site" evidence="10">
    <location>
        <position position="76"/>
    </location>
    <ligand>
        <name>Na(+)</name>
        <dbReference type="ChEBI" id="CHEBI:29101"/>
        <note>structural</note>
    </ligand>
</feature>
<evidence type="ECO:0000256" key="7">
    <source>
        <dbReference type="ARBA" id="ARBA00035120"/>
    </source>
</evidence>
<dbReference type="RefSeq" id="WP_169279813.1">
    <property type="nucleotide sequence ID" value="NZ_CP051680.1"/>
</dbReference>
<comment type="subcellular location">
    <subcellularLocation>
        <location evidence="1 10">Cell membrane</location>
        <topology evidence="1 10">Multi-pass membrane protein</topology>
    </subcellularLocation>
</comment>
<gene>
    <name evidence="10" type="primary">fluC</name>
    <name evidence="10" type="synonym">crcB</name>
    <name evidence="11" type="ORF">HH215_10230</name>
</gene>
<evidence type="ECO:0000256" key="1">
    <source>
        <dbReference type="ARBA" id="ARBA00004651"/>
    </source>
</evidence>
<protein>
    <recommendedName>
        <fullName evidence="10">Fluoride-specific ion channel FluC</fullName>
    </recommendedName>
</protein>
<dbReference type="KEGG" id="cheb:HH215_10230"/>
<dbReference type="GO" id="GO:0140114">
    <property type="term" value="P:cellular detoxification of fluoride"/>
    <property type="evidence" value="ECO:0007669"/>
    <property type="project" value="UniProtKB-UniRule"/>
</dbReference>